<reference evidence="1" key="1">
    <citation type="submission" date="2020-10" db="EMBL/GenBank/DDBJ databases">
        <authorList>
            <person name="Gilroy R."/>
        </authorList>
    </citation>
    <scope>NUCLEOTIDE SEQUENCE</scope>
    <source>
        <strain evidence="1">4509</strain>
    </source>
</reference>
<dbReference type="SUPFAM" id="SSF56563">
    <property type="entry name" value="Major capsid protein gp5"/>
    <property type="match status" value="1"/>
</dbReference>
<comment type="caution">
    <text evidence="1">The sequence shown here is derived from an EMBL/GenBank/DDBJ whole genome shotgun (WGS) entry which is preliminary data.</text>
</comment>
<accession>A0A9D1LKW3</accession>
<dbReference type="AlphaFoldDB" id="A0A9D1LKW3"/>
<gene>
    <name evidence="1" type="ORF">IAD19_07600</name>
</gene>
<evidence type="ECO:0000313" key="2">
    <source>
        <dbReference type="Proteomes" id="UP000824082"/>
    </source>
</evidence>
<dbReference type="Proteomes" id="UP000824082">
    <property type="component" value="Unassembled WGS sequence"/>
</dbReference>
<protein>
    <submittedName>
        <fullName evidence="1">Phage major capsid protein</fullName>
    </submittedName>
</protein>
<reference evidence="1" key="2">
    <citation type="journal article" date="2021" name="PeerJ">
        <title>Extensive microbial diversity within the chicken gut microbiome revealed by metagenomics and culture.</title>
        <authorList>
            <person name="Gilroy R."/>
            <person name="Ravi A."/>
            <person name="Getino M."/>
            <person name="Pursley I."/>
            <person name="Horton D.L."/>
            <person name="Alikhan N.F."/>
            <person name="Baker D."/>
            <person name="Gharbi K."/>
            <person name="Hall N."/>
            <person name="Watson M."/>
            <person name="Adriaenssens E.M."/>
            <person name="Foster-Nyarko E."/>
            <person name="Jarju S."/>
            <person name="Secka A."/>
            <person name="Antonio M."/>
            <person name="Oren A."/>
            <person name="Chaudhuri R.R."/>
            <person name="La Ragione R."/>
            <person name="Hildebrand F."/>
            <person name="Pallen M.J."/>
        </authorList>
    </citation>
    <scope>NUCLEOTIDE SEQUENCE</scope>
    <source>
        <strain evidence="1">4509</strain>
    </source>
</reference>
<organism evidence="1 2">
    <name type="scientific">Candidatus Egerieicola faecale</name>
    <dbReference type="NCBI Taxonomy" id="2840774"/>
    <lineage>
        <taxon>Bacteria</taxon>
        <taxon>Bacillati</taxon>
        <taxon>Bacillota</taxon>
        <taxon>Clostridia</taxon>
        <taxon>Eubacteriales</taxon>
        <taxon>Oscillospiraceae</taxon>
        <taxon>Oscillospiraceae incertae sedis</taxon>
        <taxon>Candidatus Egerieicola</taxon>
    </lineage>
</organism>
<dbReference type="Pfam" id="PF25209">
    <property type="entry name" value="Phage_capsid_4"/>
    <property type="match status" value="1"/>
</dbReference>
<evidence type="ECO:0000313" key="1">
    <source>
        <dbReference type="EMBL" id="HIU42402.1"/>
    </source>
</evidence>
<proteinExistence type="predicted"/>
<sequence length="336" mass="37112">MAAYDNLRLEKGMYQVAGKSFTQVLEELDPSQQYRGTPLEGLDAYQRQLKRFDIKVSGRHSDCVEKFFATTTSAALFPEYVKRAVNMGMENSAVLDNIVASKTVIDSLDYRTITADNTAADKTLNVTVEGTAMTETTIKTKENLVTMKKRGRLLIASYEALRFQRLDLFTVTLKQIGNYLLRTQLEDAVTTLIEGDGNENPADEVAVAATGTLTYADLLKLWGEFEDYNMDVLLADTAGMLKLVQLEEFQNPLTGLNFAGTGQLTTPMGARLYRTGAVPTGNMVALDSTCALEMVTAGDVMLEYDKLIDRQLERAAISCTYGFAKIFEDASKVLTL</sequence>
<dbReference type="EMBL" id="DVMX01000143">
    <property type="protein sequence ID" value="HIU42402.1"/>
    <property type="molecule type" value="Genomic_DNA"/>
</dbReference>
<name>A0A9D1LKW3_9FIRM</name>